<feature type="domain" description="Pyrrolo-quinoline quinone repeat" evidence="2">
    <location>
        <begin position="58"/>
        <end position="144"/>
    </location>
</feature>
<dbReference type="InterPro" id="IPR015943">
    <property type="entry name" value="WD40/YVTN_repeat-like_dom_sf"/>
</dbReference>
<protein>
    <submittedName>
        <fullName evidence="3">Pyrrolo-quinoline quinone</fullName>
    </submittedName>
</protein>
<dbReference type="eggNOG" id="arCOG02493">
    <property type="taxonomic scope" value="Archaea"/>
</dbReference>
<dbReference type="SMART" id="SM00564">
    <property type="entry name" value="PQQ"/>
    <property type="match status" value="3"/>
</dbReference>
<dbReference type="Gene3D" id="2.130.10.10">
    <property type="entry name" value="YVTN repeat-like/Quinoprotein amine dehydrogenase"/>
    <property type="match status" value="1"/>
</dbReference>
<feature type="region of interest" description="Disordered" evidence="1">
    <location>
        <begin position="1"/>
        <end position="26"/>
    </location>
</feature>
<feature type="compositionally biased region" description="Polar residues" evidence="1">
    <location>
        <begin position="1"/>
        <end position="14"/>
    </location>
</feature>
<evidence type="ECO:0000313" key="3">
    <source>
        <dbReference type="EMBL" id="ELZ38264.1"/>
    </source>
</evidence>
<dbReference type="AlphaFoldDB" id="M0DVX4"/>
<feature type="domain" description="Pyrrolo-quinoline quinone repeat" evidence="2">
    <location>
        <begin position="244"/>
        <end position="398"/>
    </location>
</feature>
<dbReference type="SUPFAM" id="SSF50998">
    <property type="entry name" value="Quinoprotein alcohol dehydrogenase-like"/>
    <property type="match status" value="2"/>
</dbReference>
<dbReference type="PANTHER" id="PTHR34512:SF30">
    <property type="entry name" value="OUTER MEMBRANE PROTEIN ASSEMBLY FACTOR BAMB"/>
    <property type="match status" value="1"/>
</dbReference>
<dbReference type="Pfam" id="PF13360">
    <property type="entry name" value="PQQ_2"/>
    <property type="match status" value="2"/>
</dbReference>
<dbReference type="OrthoDB" id="145878at2157"/>
<dbReference type="RefSeq" id="WP_004048610.1">
    <property type="nucleotide sequence ID" value="NZ_AOJE01000057.1"/>
</dbReference>
<keyword evidence="4" id="KW-1185">Reference proteome</keyword>
<comment type="caution">
    <text evidence="3">The sequence shown here is derived from an EMBL/GenBank/DDBJ whole genome shotgun (WGS) entry which is preliminary data.</text>
</comment>
<dbReference type="InterPro" id="IPR018391">
    <property type="entry name" value="PQQ_b-propeller_rpt"/>
</dbReference>
<reference evidence="3 4" key="1">
    <citation type="journal article" date="2014" name="PLoS Genet.">
        <title>Phylogenetically driven sequencing of extremely halophilic archaea reveals strategies for static and dynamic osmo-response.</title>
        <authorList>
            <person name="Becker E.A."/>
            <person name="Seitzer P.M."/>
            <person name="Tritt A."/>
            <person name="Larsen D."/>
            <person name="Krusor M."/>
            <person name="Yao A.I."/>
            <person name="Wu D."/>
            <person name="Madern D."/>
            <person name="Eisen J.A."/>
            <person name="Darling A.E."/>
            <person name="Facciotti M.T."/>
        </authorList>
    </citation>
    <scope>NUCLEOTIDE SEQUENCE [LARGE SCALE GENOMIC DNA]</scope>
    <source>
        <strain evidence="3 4">DSM 1137</strain>
    </source>
</reference>
<dbReference type="STRING" id="1227484.C471_09900"/>
<proteinExistence type="predicted"/>
<dbReference type="Proteomes" id="UP000011514">
    <property type="component" value="Unassembled WGS sequence"/>
</dbReference>
<dbReference type="InterPro" id="IPR002372">
    <property type="entry name" value="PQQ_rpt_dom"/>
</dbReference>
<sequence length="429" mass="45844">MRDSTPPTETQAPERQTGRRQSGRAVSRRQALASIASVGVAGLAGCNVQSLTGGVQPRWERDFTEASTAGPPAATADHVVVGGQDKRLHAFTPDGEAAFTFETGGPIETQPAVPASGGPVHAHSTDGDLYTVGLEGGERWHVAGQARNGWLGRRGSLLVSIDPVDETVVGYDAYDGTRRFQRSGPQYPVPTLSAAACLLPVPNPDGETKLVALAPESGELLWESSARDSYPHVVAADNRIVTVRDSTVRMRRAADGHVVWRTAIAGEVTSYHGPPLWLGEHTYVRAGRPDRADELVALSHDDGSVQWRQNVGYELETVTATPQRVFVASSVNDPDGGILIRLDAFTRDGTRQWQTTTDIAIGGTVDTLARVGAVLVVASGTELAAYDPASGTRQWQYDPESYRIGVTAATDRLYVSYRSEGGIARLPTN</sequence>
<gene>
    <name evidence="3" type="ORF">C471_09900</name>
</gene>
<evidence type="ECO:0000259" key="2">
    <source>
        <dbReference type="Pfam" id="PF13360"/>
    </source>
</evidence>
<dbReference type="EMBL" id="AOJE01000057">
    <property type="protein sequence ID" value="ELZ38264.1"/>
    <property type="molecule type" value="Genomic_DNA"/>
</dbReference>
<evidence type="ECO:0000313" key="4">
    <source>
        <dbReference type="Proteomes" id="UP000011514"/>
    </source>
</evidence>
<dbReference type="eggNOG" id="arCOG02556">
    <property type="taxonomic scope" value="Archaea"/>
</dbReference>
<evidence type="ECO:0000256" key="1">
    <source>
        <dbReference type="SAM" id="MobiDB-lite"/>
    </source>
</evidence>
<dbReference type="Gene3D" id="2.40.128.630">
    <property type="match status" value="1"/>
</dbReference>
<organism evidence="3 4">
    <name type="scientific">Halorubrum saccharovorum DSM 1137</name>
    <dbReference type="NCBI Taxonomy" id="1227484"/>
    <lineage>
        <taxon>Archaea</taxon>
        <taxon>Methanobacteriati</taxon>
        <taxon>Methanobacteriota</taxon>
        <taxon>Stenosarchaea group</taxon>
        <taxon>Halobacteria</taxon>
        <taxon>Halobacteriales</taxon>
        <taxon>Haloferacaceae</taxon>
        <taxon>Halorubrum</taxon>
    </lineage>
</organism>
<dbReference type="PANTHER" id="PTHR34512">
    <property type="entry name" value="CELL SURFACE PROTEIN"/>
    <property type="match status" value="1"/>
</dbReference>
<accession>M0DVX4</accession>
<name>M0DVX4_9EURY</name>
<dbReference type="InterPro" id="IPR011047">
    <property type="entry name" value="Quinoprotein_ADH-like_sf"/>
</dbReference>